<sequence>MTPAEISQYLGLALAVIALLGHAKGYFSSGQKTLSEDVSEAKKKIIEHDRRIQTIEGEMKHLPNKDTVNKLQVDMTELKGDIALIAKSSEATERATRRVEEFLLRHDK</sequence>
<dbReference type="RefSeq" id="WP_203019517.1">
    <property type="nucleotide sequence ID" value="NZ_CP032405.1"/>
</dbReference>
<dbReference type="EMBL" id="CP032405">
    <property type="protein sequence ID" value="QRF51656.1"/>
    <property type="molecule type" value="Genomic_DNA"/>
</dbReference>
<name>A0ABX7EUK4_9HYPH</name>
<dbReference type="InterPro" id="IPR020269">
    <property type="entry name" value="Phage_Mu_Releasin"/>
</dbReference>
<evidence type="ECO:0000313" key="1">
    <source>
        <dbReference type="EMBL" id="QRF51656.1"/>
    </source>
</evidence>
<gene>
    <name evidence="1" type="ORF">D4A92_09515</name>
</gene>
<keyword evidence="2" id="KW-1185">Reference proteome</keyword>
<accession>A0ABX7EUK4</accession>
<dbReference type="Pfam" id="PF10805">
    <property type="entry name" value="DUF2730"/>
    <property type="match status" value="1"/>
</dbReference>
<reference evidence="1 2" key="1">
    <citation type="submission" date="2018-09" db="EMBL/GenBank/DDBJ databases">
        <title>Rhizobium sp. MAE2-X.</title>
        <authorList>
            <person name="Lee Y."/>
            <person name="Jeon C.O."/>
        </authorList>
    </citation>
    <scope>NUCLEOTIDE SEQUENCE [LARGE SCALE GENOMIC DNA]</scope>
    <source>
        <strain evidence="1 2">MAE2-X</strain>
    </source>
</reference>
<dbReference type="Proteomes" id="UP000596351">
    <property type="component" value="Chromosome"/>
</dbReference>
<organism evidence="1 2">
    <name type="scientific">Rhizobium rosettiformans</name>
    <dbReference type="NCBI Taxonomy" id="1368430"/>
    <lineage>
        <taxon>Bacteria</taxon>
        <taxon>Pseudomonadati</taxon>
        <taxon>Pseudomonadota</taxon>
        <taxon>Alphaproteobacteria</taxon>
        <taxon>Hyphomicrobiales</taxon>
        <taxon>Rhizobiaceae</taxon>
        <taxon>Rhizobium/Agrobacterium group</taxon>
        <taxon>Rhizobium</taxon>
    </lineage>
</organism>
<protein>
    <submittedName>
        <fullName evidence="1">DUF2730 family protein</fullName>
    </submittedName>
</protein>
<evidence type="ECO:0000313" key="2">
    <source>
        <dbReference type="Proteomes" id="UP000596351"/>
    </source>
</evidence>
<proteinExistence type="predicted"/>